<evidence type="ECO:0000313" key="4">
    <source>
        <dbReference type="Proteomes" id="UP000233375"/>
    </source>
</evidence>
<dbReference type="FunFam" id="3.20.20.100:FF:000004">
    <property type="entry name" value="Oxidoreductase, aldo/keto reductase"/>
    <property type="match status" value="1"/>
</dbReference>
<dbReference type="EMBL" id="PISE01000044">
    <property type="protein sequence ID" value="PKG22337.1"/>
    <property type="molecule type" value="Genomic_DNA"/>
</dbReference>
<evidence type="ECO:0000259" key="2">
    <source>
        <dbReference type="Pfam" id="PF00248"/>
    </source>
</evidence>
<evidence type="ECO:0000313" key="3">
    <source>
        <dbReference type="EMBL" id="PKG22337.1"/>
    </source>
</evidence>
<keyword evidence="4" id="KW-1185">Reference proteome</keyword>
<dbReference type="Pfam" id="PF00248">
    <property type="entry name" value="Aldo_ket_red"/>
    <property type="match status" value="1"/>
</dbReference>
<dbReference type="PRINTS" id="PR00069">
    <property type="entry name" value="ALDKETRDTASE"/>
</dbReference>
<keyword evidence="1" id="KW-0560">Oxidoreductase</keyword>
<dbReference type="InterPro" id="IPR036812">
    <property type="entry name" value="NAD(P)_OxRdtase_dom_sf"/>
</dbReference>
<dbReference type="InterPro" id="IPR020471">
    <property type="entry name" value="AKR"/>
</dbReference>
<dbReference type="RefSeq" id="WP_101178599.1">
    <property type="nucleotide sequence ID" value="NZ_PISE01000044.1"/>
</dbReference>
<comment type="caution">
    <text evidence="3">The sequence shown here is derived from an EMBL/GenBank/DDBJ whole genome shotgun (WGS) entry which is preliminary data.</text>
</comment>
<name>A0A2N0YYK0_9BACI</name>
<proteinExistence type="predicted"/>
<dbReference type="PANTHER" id="PTHR43364">
    <property type="entry name" value="NADH-SPECIFIC METHYLGLYOXAL REDUCTASE-RELATED"/>
    <property type="match status" value="1"/>
</dbReference>
<dbReference type="InterPro" id="IPR023210">
    <property type="entry name" value="NADP_OxRdtase_dom"/>
</dbReference>
<dbReference type="SUPFAM" id="SSF51430">
    <property type="entry name" value="NAD(P)-linked oxidoreductase"/>
    <property type="match status" value="1"/>
</dbReference>
<dbReference type="OrthoDB" id="9773828at2"/>
<dbReference type="Gene3D" id="3.20.20.100">
    <property type="entry name" value="NADP-dependent oxidoreductase domain"/>
    <property type="match status" value="1"/>
</dbReference>
<dbReference type="Proteomes" id="UP000233375">
    <property type="component" value="Unassembled WGS sequence"/>
</dbReference>
<dbReference type="GO" id="GO:0005829">
    <property type="term" value="C:cytosol"/>
    <property type="evidence" value="ECO:0007669"/>
    <property type="project" value="TreeGrafter"/>
</dbReference>
<organism evidence="3 4">
    <name type="scientific">Niallia nealsonii</name>
    <dbReference type="NCBI Taxonomy" id="115979"/>
    <lineage>
        <taxon>Bacteria</taxon>
        <taxon>Bacillati</taxon>
        <taxon>Bacillota</taxon>
        <taxon>Bacilli</taxon>
        <taxon>Bacillales</taxon>
        <taxon>Bacillaceae</taxon>
        <taxon>Niallia</taxon>
    </lineage>
</organism>
<evidence type="ECO:0000256" key="1">
    <source>
        <dbReference type="ARBA" id="ARBA00023002"/>
    </source>
</evidence>
<reference evidence="3 4" key="1">
    <citation type="journal article" date="2003" name="Int. J. Syst. Evol. Microbiol.">
        <title>Bacillus nealsonii sp. nov., isolated from a spacecraft-assembly facility, whose spores are gamma-radiation resistant.</title>
        <authorList>
            <person name="Venkateswaran K."/>
            <person name="Kempf M."/>
            <person name="Chen F."/>
            <person name="Satomi M."/>
            <person name="Nicholson W."/>
            <person name="Kern R."/>
        </authorList>
    </citation>
    <scope>NUCLEOTIDE SEQUENCE [LARGE SCALE GENOMIC DNA]</scope>
    <source>
        <strain evidence="3 4">FO-92</strain>
    </source>
</reference>
<accession>A0A2N0YYK0</accession>
<dbReference type="GO" id="GO:0016491">
    <property type="term" value="F:oxidoreductase activity"/>
    <property type="evidence" value="ECO:0007669"/>
    <property type="project" value="UniProtKB-KW"/>
</dbReference>
<dbReference type="InterPro" id="IPR050523">
    <property type="entry name" value="AKR_Detox_Biosynth"/>
</dbReference>
<feature type="domain" description="NADP-dependent oxidoreductase" evidence="2">
    <location>
        <begin position="5"/>
        <end position="296"/>
    </location>
</feature>
<protein>
    <submittedName>
        <fullName evidence="3">Oxidoreductase</fullName>
    </submittedName>
</protein>
<dbReference type="AlphaFoldDB" id="A0A2N0YYK0"/>
<sequence>MQVTKLGYGANSVGGHNLFSNVNDDTGKEVVKAALDNGIDFLDTAFIYGLGRSEELIGEVLKERGNRDKIVLASKAAHKLVNGEVVKDNSREFLRDSVEKSLKRLQTDFIDLFYVHYPDGKTPLAEVAGTLKELKDEGKIGAVGASNLSENQLQQFNQDGYLDVYQGEYSLLKREAEHFYLPYTVEHNISFVPYFPLASGLLTGKFTKEATFTDIRKKDPLFQGEAFLRNIEKVNQLKALAEEKDAEATHLALAWLLAQPGVDVIIPGAKSVGQLKNNLQTLDIQLTIDEVEKINHIFS</sequence>
<dbReference type="PANTHER" id="PTHR43364:SF4">
    <property type="entry name" value="NAD(P)-LINKED OXIDOREDUCTASE SUPERFAMILY PROTEIN"/>
    <property type="match status" value="1"/>
</dbReference>
<gene>
    <name evidence="3" type="ORF">CWS01_17730</name>
</gene>